<dbReference type="InterPro" id="IPR019606">
    <property type="entry name" value="GerMN"/>
</dbReference>
<evidence type="ECO:0000313" key="3">
    <source>
        <dbReference type="EMBL" id="NEA19407.1"/>
    </source>
</evidence>
<dbReference type="Pfam" id="PF25976">
    <property type="entry name" value="LpqB_N"/>
    <property type="match status" value="1"/>
</dbReference>
<proteinExistence type="predicted"/>
<feature type="domain" description="GerMN" evidence="2">
    <location>
        <begin position="231"/>
        <end position="326"/>
    </location>
</feature>
<dbReference type="PROSITE" id="PS51257">
    <property type="entry name" value="PROKAR_LIPOPROTEIN"/>
    <property type="match status" value="1"/>
</dbReference>
<name>A0A6N9U783_STRHA</name>
<dbReference type="SUPFAM" id="SSF50956">
    <property type="entry name" value="Thermostable phytase (3-phytase)"/>
    <property type="match status" value="1"/>
</dbReference>
<dbReference type="SMART" id="SM00909">
    <property type="entry name" value="Germane"/>
    <property type="match status" value="1"/>
</dbReference>
<organism evidence="3 4">
    <name type="scientific">Streptomyces halstedii</name>
    <dbReference type="NCBI Taxonomy" id="1944"/>
    <lineage>
        <taxon>Bacteria</taxon>
        <taxon>Bacillati</taxon>
        <taxon>Actinomycetota</taxon>
        <taxon>Actinomycetes</taxon>
        <taxon>Kitasatosporales</taxon>
        <taxon>Streptomycetaceae</taxon>
        <taxon>Streptomyces</taxon>
    </lineage>
</organism>
<comment type="caution">
    <text evidence="3">The sequence shown here is derived from an EMBL/GenBank/DDBJ whole genome shotgun (WGS) entry which is preliminary data.</text>
</comment>
<dbReference type="Pfam" id="PF10647">
    <property type="entry name" value="Gmad1"/>
    <property type="match status" value="1"/>
</dbReference>
<evidence type="ECO:0000259" key="2">
    <source>
        <dbReference type="SMART" id="SM00909"/>
    </source>
</evidence>
<feature type="region of interest" description="Disordered" evidence="1">
    <location>
        <begin position="329"/>
        <end position="348"/>
    </location>
</feature>
<reference evidence="3 4" key="1">
    <citation type="submission" date="2020-01" db="EMBL/GenBank/DDBJ databases">
        <title>Insect and environment-associated Actinomycetes.</title>
        <authorList>
            <person name="Currrie C."/>
            <person name="Chevrette M."/>
            <person name="Carlson C."/>
            <person name="Stubbendieck R."/>
            <person name="Wendt-Pienkowski E."/>
        </authorList>
    </citation>
    <scope>NUCLEOTIDE SEQUENCE [LARGE SCALE GENOMIC DNA]</scope>
    <source>
        <strain evidence="3 4">SID11342</strain>
    </source>
</reference>
<sequence length="621" mass="65951">MDTERRRGGRGRAARVSVPLGCAVLVLAGCGAMPETGDVKAVEASRAGDAQVQVYAVPPREGAAPLEIVDGFLESMTSDDPGFATTRTYLTQQAGRSWKPSEGTTVLAKAPNRNGPSFHDKERKATETTYTLTGEQVAAVDAQSSYRPLAPTDYSQVLHLVLEKGPDGKQEWRIDVVPDGLVLGQSDFKRLYRPVNKYYFAAARAGSEPSLVADPVYVRNRTDPVTRMDTATQTVRTLLEGPSNWLRPVVESSFPAGTTLRKGDVTLAPDDQNVLKVRLSKQADKAGPAECRMMAAQVLFTLRDLTSARVGQVELQGEHGPLCSLAADESEEFEGDRGSSTPDSQYFVDDKGRVQRIPSGSKGLGDPQPVAGPLGAGHVAMGAVGVSRDEQQGAAVSADQRDLYVSSVVSEDEAAAPVVTSHAKKAEDGLSAPSWDGRGDLWVADRNPSGPRLLRLVGGEGEPQEVTVPDLGKGRIEALRLSADGVRVALRVAEGEHTTLRIGRVERHGSGDAERVSVEDLRTAAPQLTDVTAVSWSGRSRLVVVGKEEGGVQQVRYVQADGSTSSSGVLPGVNQVTAVAAADDEQLPLMADTESDGIVKLSPGDNWQTVLKEGSSLVYPG</sequence>
<gene>
    <name evidence="3" type="ORF">G3I29_28840</name>
</gene>
<evidence type="ECO:0000313" key="4">
    <source>
        <dbReference type="Proteomes" id="UP000471293"/>
    </source>
</evidence>
<dbReference type="EMBL" id="JAAGLQ010000614">
    <property type="protein sequence ID" value="NEA19407.1"/>
    <property type="molecule type" value="Genomic_DNA"/>
</dbReference>
<dbReference type="InterPro" id="IPR059026">
    <property type="entry name" value="LpqB_N"/>
</dbReference>
<dbReference type="AlphaFoldDB" id="A0A6N9U783"/>
<accession>A0A6N9U783</accession>
<dbReference type="GeneID" id="97296290"/>
<protein>
    <recommendedName>
        <fullName evidence="2">GerMN domain-containing protein</fullName>
    </recommendedName>
</protein>
<dbReference type="Proteomes" id="UP000471293">
    <property type="component" value="Unassembled WGS sequence"/>
</dbReference>
<evidence type="ECO:0000256" key="1">
    <source>
        <dbReference type="SAM" id="MobiDB-lite"/>
    </source>
</evidence>
<dbReference type="Pfam" id="PF10646">
    <property type="entry name" value="Germane"/>
    <property type="match status" value="1"/>
</dbReference>
<dbReference type="RefSeq" id="WP_164348797.1">
    <property type="nucleotide sequence ID" value="NZ_CP109044.1"/>
</dbReference>
<dbReference type="InterPro" id="IPR018910">
    <property type="entry name" value="LpqB_C"/>
</dbReference>